<proteinExistence type="predicted"/>
<accession>A0ABU2BE85</accession>
<reference evidence="3 4" key="1">
    <citation type="submission" date="2023-07" db="EMBL/GenBank/DDBJ databases">
        <title>Sequencing the genomes of 1000 actinobacteria strains.</title>
        <authorList>
            <person name="Klenk H.-P."/>
        </authorList>
    </citation>
    <scope>NUCLEOTIDE SEQUENCE [LARGE SCALE GENOMIC DNA]</scope>
    <source>
        <strain evidence="3 4">DSM 20167</strain>
    </source>
</reference>
<feature type="domain" description="SbsA Ig-like" evidence="2">
    <location>
        <begin position="244"/>
        <end position="346"/>
    </location>
</feature>
<feature type="domain" description="SbsA Ig-like" evidence="2">
    <location>
        <begin position="757"/>
        <end position="856"/>
    </location>
</feature>
<sequence>MHTPAQAATQVIVKNPGGIVAVGPVNTDTGFPSFYQDSAGTRLELCLDALNPLCGFLPGDVPNAEAPITFPDNFPDEAFYMLASSELEFPGGGSAVLVLGLEAAFANAVQAGEQVVFGRQRVVVKDGPANTTLTFTHPYGSLTLDTDAAGDGKLVEDISPAIENFTTPLKSNIGPFLKWDPAQAPAAPDGYLGNPDAEHTVTGSPFGTNAFSVTGGGVNLSTNLFGLQGKISSDGTEPPLNPNDVTAPLMTAQAPAAAATGIPVAANITASFSESVAGFNPNNVRLTHADGTVVASTISYDAATRTVTVDPSASLANNTVYTMSLTAGIQDASANALAPVSWSFTTDVAPAVTARTPVANAVDIPLGNTVSATFSEDVLGIDATTVTLATAAGTAVPATISYDAATRTATLDPTANLALGTTYKVSLSNAIHDASGSLLPATAWTFTTDAAPVITGRTPAVNATNVARTGNVDVRFSEVMTGVNATNMRLTTSTGAAVSAVVTFDAATRLARLNPTATLAAGTRYTVSLGAGIKDPRGNALPATTWSFTTDPLPTVTGRTPAANATNVARTTNVAVKFSEPVTGINTTTVRLTNPAGTNVAAAVTYNATTRTATLNPSATLAAGTRYTVRLSNGIKDARSNPLTATTWSFTTDPLPTITGRTPAANATNVAHTTNVTVKFSEAVSGVNTTNLWLTSPTGAKVAAAVSYNATTRTATLNPTASLALGTRYTVRLSSGIKDVRGNPLTATTWAFTTDPAPRVTGRSPAVNATNVARATNVTAKFSEPVSGINTTTVKLTNRAGATVGAVVSYNATTRTATLNPKASLAAGSRYTVRLSNGIKDARGNALAATTWSFTTGAR</sequence>
<feature type="domain" description="SbsA Ig-like" evidence="2">
    <location>
        <begin position="656"/>
        <end position="754"/>
    </location>
</feature>
<dbReference type="Proteomes" id="UP001183817">
    <property type="component" value="Unassembled WGS sequence"/>
</dbReference>
<gene>
    <name evidence="3" type="ORF">J2S64_000632</name>
</gene>
<dbReference type="InterPro" id="IPR032812">
    <property type="entry name" value="SbsA_Ig"/>
</dbReference>
<evidence type="ECO:0000313" key="4">
    <source>
        <dbReference type="Proteomes" id="UP001183817"/>
    </source>
</evidence>
<organism evidence="3 4">
    <name type="scientific">Paeniglutamicibacter sulfureus</name>
    <dbReference type="NCBI Taxonomy" id="43666"/>
    <lineage>
        <taxon>Bacteria</taxon>
        <taxon>Bacillati</taxon>
        <taxon>Actinomycetota</taxon>
        <taxon>Actinomycetes</taxon>
        <taxon>Micrococcales</taxon>
        <taxon>Micrococcaceae</taxon>
        <taxon>Paeniglutamicibacter</taxon>
    </lineage>
</organism>
<dbReference type="EMBL" id="JAVDYI010000001">
    <property type="protein sequence ID" value="MDR7356941.1"/>
    <property type="molecule type" value="Genomic_DNA"/>
</dbReference>
<dbReference type="Gene3D" id="2.60.40.1220">
    <property type="match status" value="6"/>
</dbReference>
<evidence type="ECO:0000256" key="1">
    <source>
        <dbReference type="ARBA" id="ARBA00022729"/>
    </source>
</evidence>
<dbReference type="Pfam" id="PF13205">
    <property type="entry name" value="Big_5"/>
    <property type="match status" value="6"/>
</dbReference>
<evidence type="ECO:0000259" key="2">
    <source>
        <dbReference type="Pfam" id="PF13205"/>
    </source>
</evidence>
<name>A0ABU2BE85_9MICC</name>
<comment type="caution">
    <text evidence="3">The sequence shown here is derived from an EMBL/GenBank/DDBJ whole genome shotgun (WGS) entry which is preliminary data.</text>
</comment>
<dbReference type="RefSeq" id="WP_310288052.1">
    <property type="nucleotide sequence ID" value="NZ_BAAAWO010000001.1"/>
</dbReference>
<feature type="domain" description="SbsA Ig-like" evidence="2">
    <location>
        <begin position="348"/>
        <end position="448"/>
    </location>
</feature>
<protein>
    <submittedName>
        <fullName evidence="3">Methionine-rich copper-binding protein CopC</fullName>
    </submittedName>
</protein>
<evidence type="ECO:0000313" key="3">
    <source>
        <dbReference type="EMBL" id="MDR7356941.1"/>
    </source>
</evidence>
<feature type="domain" description="SbsA Ig-like" evidence="2">
    <location>
        <begin position="450"/>
        <end position="550"/>
    </location>
</feature>
<keyword evidence="1" id="KW-0732">Signal</keyword>
<dbReference type="InterPro" id="IPR014755">
    <property type="entry name" value="Cu-Rt/internalin_Ig-like"/>
</dbReference>
<feature type="domain" description="SbsA Ig-like" evidence="2">
    <location>
        <begin position="554"/>
        <end position="652"/>
    </location>
</feature>
<keyword evidence="4" id="KW-1185">Reference proteome</keyword>